<evidence type="ECO:0000256" key="1">
    <source>
        <dbReference type="ARBA" id="ARBA00000370"/>
    </source>
</evidence>
<keyword evidence="6" id="KW-0413">Isomerase</keyword>
<dbReference type="GO" id="GO:0006096">
    <property type="term" value="P:glycolytic process"/>
    <property type="evidence" value="ECO:0007669"/>
    <property type="project" value="UniProtKB-KW"/>
</dbReference>
<comment type="catalytic activity">
    <reaction evidence="1">
        <text>(2R)-2-phosphoglycerate = (2R)-3-phosphoglycerate</text>
        <dbReference type="Rhea" id="RHEA:15901"/>
        <dbReference type="ChEBI" id="CHEBI:58272"/>
        <dbReference type="ChEBI" id="CHEBI:58289"/>
        <dbReference type="EC" id="5.4.2.12"/>
    </reaction>
</comment>
<keyword evidence="5" id="KW-0324">Glycolysis</keyword>
<dbReference type="AlphaFoldDB" id="A0A3B0V6Z6"/>
<dbReference type="InterPro" id="IPR004456">
    <property type="entry name" value="Pglycerate_mutase_ApgM"/>
</dbReference>
<dbReference type="NCBIfam" id="TIGR02535">
    <property type="entry name" value="hyp_Hser_kinase"/>
    <property type="match status" value="1"/>
</dbReference>
<keyword evidence="8" id="KW-0418">Kinase</keyword>
<dbReference type="Pfam" id="PF01676">
    <property type="entry name" value="Metalloenzyme"/>
    <property type="match status" value="1"/>
</dbReference>
<comment type="pathway">
    <text evidence="3">Carbohydrate degradation.</text>
</comment>
<dbReference type="NCBIfam" id="TIGR00306">
    <property type="entry name" value="apgM"/>
    <property type="match status" value="1"/>
</dbReference>
<dbReference type="SUPFAM" id="SSF53649">
    <property type="entry name" value="Alkaline phosphatase-like"/>
    <property type="match status" value="1"/>
</dbReference>
<sequence>MKYIILIGDGMSDNPIERLGGKTTLQAACTPMMDRIAMGGEFGLFSSVPEGYPPGSDVANLSILGYAPAKYYTGRAPLEAASIGVELAKGDVAFRCNLVTIGGGEEGRVMADYSAGHISTEEAAKIIATLDKEFKADGVRFYTGTSYRHLMVWADGKSNYKMTPPHDISDQVIAPEHLPTGDGVEMIMHLMERSVELLKDHPVNEARRAAGKNTADCIWLWGQGRAPRMPTFKDSYNISGGIISAVDLMKGIGIFAGLEVIEVEGVTGYIDTNYKGKAEAALDSLDRNDFVCVHVEAPDEAGHQGKLEDKLQAIEDFDAKIVAPVFNGAVDKFGADGFKLMVITDHPTPVELKTHTSDAVPFAIYGGGEPSGLTFSEVEARKSSNKKTEPGEFIKEFLCVEQDASPL</sequence>
<dbReference type="GO" id="GO:0046872">
    <property type="term" value="F:metal ion binding"/>
    <property type="evidence" value="ECO:0007669"/>
    <property type="project" value="InterPro"/>
</dbReference>
<dbReference type="EC" id="2.7.1.-" evidence="8"/>
<dbReference type="InterPro" id="IPR023665">
    <property type="entry name" value="ApgAM_prokaryotes"/>
</dbReference>
<dbReference type="Pfam" id="PF10143">
    <property type="entry name" value="PhosphMutase"/>
    <property type="match status" value="1"/>
</dbReference>
<evidence type="ECO:0000256" key="6">
    <source>
        <dbReference type="ARBA" id="ARBA00023235"/>
    </source>
</evidence>
<dbReference type="InterPro" id="IPR006124">
    <property type="entry name" value="Metalloenzyme"/>
</dbReference>
<keyword evidence="8" id="KW-0808">Transferase</keyword>
<dbReference type="PIRSF" id="PIRSF006392">
    <property type="entry name" value="IPGAM_arch"/>
    <property type="match status" value="1"/>
</dbReference>
<reference evidence="8" key="1">
    <citation type="submission" date="2018-06" db="EMBL/GenBank/DDBJ databases">
        <authorList>
            <person name="Zhirakovskaya E."/>
        </authorList>
    </citation>
    <scope>NUCLEOTIDE SEQUENCE</scope>
</reference>
<proteinExistence type="inferred from homology"/>
<gene>
    <name evidence="8" type="ORF">MNBD_DELTA02-767</name>
</gene>
<dbReference type="GO" id="GO:0004619">
    <property type="term" value="F:phosphoglycerate mutase activity"/>
    <property type="evidence" value="ECO:0007669"/>
    <property type="project" value="UniProtKB-EC"/>
</dbReference>
<accession>A0A3B0V6Z6</accession>
<dbReference type="PANTHER" id="PTHR31209:SF4">
    <property type="entry name" value="2,3-BISPHOSPHOGLYCERATE-INDEPENDENT PHOSPHOGLYCERATE MUTASE"/>
    <property type="match status" value="1"/>
</dbReference>
<dbReference type="InterPro" id="IPR017850">
    <property type="entry name" value="Alkaline_phosphatase_core_sf"/>
</dbReference>
<dbReference type="EMBL" id="UOEZ01000004">
    <property type="protein sequence ID" value="VAW34512.1"/>
    <property type="molecule type" value="Genomic_DNA"/>
</dbReference>
<evidence type="ECO:0000259" key="7">
    <source>
        <dbReference type="Pfam" id="PF01676"/>
    </source>
</evidence>
<evidence type="ECO:0000256" key="2">
    <source>
        <dbReference type="ARBA" id="ARBA00002315"/>
    </source>
</evidence>
<name>A0A3B0V6Z6_9ZZZZ</name>
<dbReference type="CDD" id="cd16011">
    <property type="entry name" value="iPGM_like"/>
    <property type="match status" value="1"/>
</dbReference>
<evidence type="ECO:0000256" key="5">
    <source>
        <dbReference type="ARBA" id="ARBA00023152"/>
    </source>
</evidence>
<protein>
    <submittedName>
        <fullName evidence="8">Predicted functional analog of homoserine kinase</fullName>
        <ecNumber evidence="8">2.7.1.-</ecNumber>
    </submittedName>
</protein>
<organism evidence="8">
    <name type="scientific">hydrothermal vent metagenome</name>
    <dbReference type="NCBI Taxonomy" id="652676"/>
    <lineage>
        <taxon>unclassified sequences</taxon>
        <taxon>metagenomes</taxon>
        <taxon>ecological metagenomes</taxon>
    </lineage>
</organism>
<comment type="function">
    <text evidence="2">Catalyzes the interconversion of 2-phosphoglycerate and 3-phosphoglycerate.</text>
</comment>
<dbReference type="InterPro" id="IPR042253">
    <property type="entry name" value="Pglycerate_mutase_ApgM_sf"/>
</dbReference>
<dbReference type="Gene3D" id="3.30.70.2130">
    <property type="entry name" value="Metalloenzyme domain"/>
    <property type="match status" value="1"/>
</dbReference>
<dbReference type="GO" id="GO:0016301">
    <property type="term" value="F:kinase activity"/>
    <property type="evidence" value="ECO:0007669"/>
    <property type="project" value="UniProtKB-KW"/>
</dbReference>
<evidence type="ECO:0000256" key="4">
    <source>
        <dbReference type="ARBA" id="ARBA00005524"/>
    </source>
</evidence>
<dbReference type="PANTHER" id="PTHR31209">
    <property type="entry name" value="COFACTOR-INDEPENDENT PHOSPHOGLYCERATE MUTASE"/>
    <property type="match status" value="1"/>
</dbReference>
<feature type="domain" description="Metalloenzyme" evidence="7">
    <location>
        <begin position="1"/>
        <end position="370"/>
    </location>
</feature>
<comment type="similarity">
    <text evidence="4">Belongs to the BPG-independent phosphoglycerate mutase family. A-PGAM subfamily.</text>
</comment>
<evidence type="ECO:0000256" key="3">
    <source>
        <dbReference type="ARBA" id="ARBA00004921"/>
    </source>
</evidence>
<dbReference type="NCBIfam" id="NF003242">
    <property type="entry name" value="PRK04200.1"/>
    <property type="match status" value="1"/>
</dbReference>
<evidence type="ECO:0000313" key="8">
    <source>
        <dbReference type="EMBL" id="VAW34512.1"/>
    </source>
</evidence>
<dbReference type="Gene3D" id="3.40.720.10">
    <property type="entry name" value="Alkaline Phosphatase, subunit A"/>
    <property type="match status" value="1"/>
</dbReference>